<keyword evidence="2" id="KW-1185">Reference proteome</keyword>
<gene>
    <name evidence="1" type="ORF">SBAD_LOCUS6969</name>
</gene>
<reference evidence="1 2" key="2">
    <citation type="submission" date="2018-11" db="EMBL/GenBank/DDBJ databases">
        <authorList>
            <consortium name="Pathogen Informatics"/>
        </authorList>
    </citation>
    <scope>NUCLEOTIDE SEQUENCE [LARGE SCALE GENOMIC DNA]</scope>
</reference>
<dbReference type="PANTHER" id="PTHR11208:SF42">
    <property type="entry name" value="QUAKING RELATED 54B, ISOFORM E"/>
    <property type="match status" value="1"/>
</dbReference>
<name>A0A183ITM2_9BILA</name>
<dbReference type="PANTHER" id="PTHR11208">
    <property type="entry name" value="RNA-BINDING PROTEIN RELATED"/>
    <property type="match status" value="1"/>
</dbReference>
<dbReference type="EMBL" id="UZAM01010201">
    <property type="protein sequence ID" value="VDP11330.1"/>
    <property type="molecule type" value="Genomic_DNA"/>
</dbReference>
<sequence>MRKCSVKSNQKALRVQGRFHFDFKHHNGLFVRQLQTLVKHRSEAGGNMAGSGYVKCIPLNYALTDNGMEAVQILYIHDRPMNDSEEAETNMDLMEDNFNTELKQYLIALEKERSELSKFKEGVECCRKVSQYYSIKYGRVISVCYTIQLLDKEIAKMRREISLNEASTIKANATMLRVTMSEKLIVPTFLDPSCRFVSHMLSCKGRVLKEIEKESGCKVRIRGQQIPLLWSGVPGEFPKVGCINPENKLHVLVETRGSDEEAKQKIDVAVNRINEIIGSIYFSPSMSRSDDFRKYHWKQKI</sequence>
<dbReference type="GO" id="GO:0005634">
    <property type="term" value="C:nucleus"/>
    <property type="evidence" value="ECO:0007669"/>
    <property type="project" value="TreeGrafter"/>
</dbReference>
<dbReference type="GO" id="GO:0048024">
    <property type="term" value="P:regulation of mRNA splicing, via spliceosome"/>
    <property type="evidence" value="ECO:0007669"/>
    <property type="project" value="TreeGrafter"/>
</dbReference>
<evidence type="ECO:0000313" key="2">
    <source>
        <dbReference type="Proteomes" id="UP000270296"/>
    </source>
</evidence>
<accession>A0A183ITM2</accession>
<proteinExistence type="predicted"/>
<reference evidence="3" key="1">
    <citation type="submission" date="2016-06" db="UniProtKB">
        <authorList>
            <consortium name="WormBaseParasite"/>
        </authorList>
    </citation>
    <scope>IDENTIFICATION</scope>
</reference>
<evidence type="ECO:0000313" key="1">
    <source>
        <dbReference type="EMBL" id="VDP11330.1"/>
    </source>
</evidence>
<evidence type="ECO:0000313" key="3">
    <source>
        <dbReference type="WBParaSite" id="SBAD_0000723401-mRNA-1"/>
    </source>
</evidence>
<dbReference type="Proteomes" id="UP000270296">
    <property type="component" value="Unassembled WGS sequence"/>
</dbReference>
<organism evidence="3">
    <name type="scientific">Soboliphyme baturini</name>
    <dbReference type="NCBI Taxonomy" id="241478"/>
    <lineage>
        <taxon>Eukaryota</taxon>
        <taxon>Metazoa</taxon>
        <taxon>Ecdysozoa</taxon>
        <taxon>Nematoda</taxon>
        <taxon>Enoplea</taxon>
        <taxon>Dorylaimia</taxon>
        <taxon>Dioctophymatida</taxon>
        <taxon>Dioctophymatoidea</taxon>
        <taxon>Soboliphymatidae</taxon>
        <taxon>Soboliphyme</taxon>
    </lineage>
</organism>
<dbReference type="SUPFAM" id="SSF54791">
    <property type="entry name" value="Eukaryotic type KH-domain (KH-domain type I)"/>
    <property type="match status" value="1"/>
</dbReference>
<dbReference type="WBParaSite" id="SBAD_0000723401-mRNA-1">
    <property type="protein sequence ID" value="SBAD_0000723401-mRNA-1"/>
    <property type="gene ID" value="SBAD_0000723401"/>
</dbReference>
<dbReference type="Gene3D" id="3.30.1370.10">
    <property type="entry name" value="K Homology domain, type 1"/>
    <property type="match status" value="1"/>
</dbReference>
<dbReference type="AlphaFoldDB" id="A0A183ITM2"/>
<dbReference type="InterPro" id="IPR045071">
    <property type="entry name" value="BBP-like"/>
</dbReference>
<protein>
    <submittedName>
        <fullName evidence="3">KH domain-containing protein</fullName>
    </submittedName>
</protein>
<dbReference type="GO" id="GO:0003729">
    <property type="term" value="F:mRNA binding"/>
    <property type="evidence" value="ECO:0007669"/>
    <property type="project" value="TreeGrafter"/>
</dbReference>
<dbReference type="InterPro" id="IPR036612">
    <property type="entry name" value="KH_dom_type_1_sf"/>
</dbReference>